<sequence>MNSFALYTFFKKACASFIHLFSNRLRHGKIT</sequence>
<reference evidence="1" key="2">
    <citation type="journal article" date="2015" name="Fish Shellfish Immunol.">
        <title>Early steps in the European eel (Anguilla anguilla)-Vibrio vulnificus interaction in the gills: Role of the RtxA13 toxin.</title>
        <authorList>
            <person name="Callol A."/>
            <person name="Pajuelo D."/>
            <person name="Ebbesson L."/>
            <person name="Teles M."/>
            <person name="MacKenzie S."/>
            <person name="Amaro C."/>
        </authorList>
    </citation>
    <scope>NUCLEOTIDE SEQUENCE</scope>
</reference>
<dbReference type="EMBL" id="GBXM01027539">
    <property type="protein sequence ID" value="JAH81038.1"/>
    <property type="molecule type" value="Transcribed_RNA"/>
</dbReference>
<reference evidence="1" key="1">
    <citation type="submission" date="2014-11" db="EMBL/GenBank/DDBJ databases">
        <authorList>
            <person name="Amaro Gonzalez C."/>
        </authorList>
    </citation>
    <scope>NUCLEOTIDE SEQUENCE</scope>
</reference>
<evidence type="ECO:0000313" key="1">
    <source>
        <dbReference type="EMBL" id="JAH81038.1"/>
    </source>
</evidence>
<accession>A0A0E9VUT6</accession>
<proteinExistence type="predicted"/>
<organism evidence="1">
    <name type="scientific">Anguilla anguilla</name>
    <name type="common">European freshwater eel</name>
    <name type="synonym">Muraena anguilla</name>
    <dbReference type="NCBI Taxonomy" id="7936"/>
    <lineage>
        <taxon>Eukaryota</taxon>
        <taxon>Metazoa</taxon>
        <taxon>Chordata</taxon>
        <taxon>Craniata</taxon>
        <taxon>Vertebrata</taxon>
        <taxon>Euteleostomi</taxon>
        <taxon>Actinopterygii</taxon>
        <taxon>Neopterygii</taxon>
        <taxon>Teleostei</taxon>
        <taxon>Anguilliformes</taxon>
        <taxon>Anguillidae</taxon>
        <taxon>Anguilla</taxon>
    </lineage>
</organism>
<protein>
    <submittedName>
        <fullName evidence="1">Uncharacterized protein</fullName>
    </submittedName>
</protein>
<name>A0A0E9VUT6_ANGAN</name>
<dbReference type="AlphaFoldDB" id="A0A0E9VUT6"/>